<dbReference type="AlphaFoldDB" id="A0A830ZUP9"/>
<sequence>MQSQLNTLSPVGKSIYPTARNSIQQAVNKHFALHFPDVCINQLGFI</sequence>
<accession>A0A830ZUP9</accession>
<dbReference type="EMBL" id="CAPB01000009">
    <property type="protein sequence ID" value="CCO93247.1"/>
    <property type="molecule type" value="Genomic_DNA"/>
</dbReference>
<evidence type="ECO:0000313" key="2">
    <source>
        <dbReference type="Proteomes" id="UP000013111"/>
    </source>
</evidence>
<protein>
    <submittedName>
        <fullName evidence="1">Uncharacterized protein</fullName>
    </submittedName>
</protein>
<proteinExistence type="predicted"/>
<gene>
    <name evidence="1" type="ORF">BN437_1305</name>
</gene>
<reference evidence="1 2" key="2">
    <citation type="submission" date="2013-04" db="EMBL/GenBank/DDBJ databases">
        <title>Comparative genomics of 12 strains of Erwinia amylovora identifies a pan-genome with a large conserved core and provides insights into host specificity.</title>
        <authorList>
            <person name="Mann R.A."/>
            <person name="Smits T.H.M."/>
            <person name="Buehlmann A."/>
            <person name="Blom J."/>
            <person name="Goesmann A."/>
            <person name="Frey J.E."/>
            <person name="Plummer K.M."/>
            <person name="Beer S.V."/>
            <person name="Luck J."/>
            <person name="Duffy B."/>
            <person name="Rodoni B."/>
        </authorList>
    </citation>
    <scope>NUCLEOTIDE SEQUENCE [LARGE SCALE GENOMIC DNA]</scope>
    <source>
        <strain evidence="2">CFBP 1232</strain>
    </source>
</reference>
<reference evidence="1 2" key="1">
    <citation type="submission" date="2012-11" db="EMBL/GenBank/DDBJ databases">
        <authorList>
            <person name="Linke B."/>
        </authorList>
    </citation>
    <scope>NUCLEOTIDE SEQUENCE [LARGE SCALE GENOMIC DNA]</scope>
    <source>
        <strain evidence="2">CFBP 1232</strain>
    </source>
</reference>
<name>A0A830ZUP9_ERWAM</name>
<organism evidence="1 2">
    <name type="scientific">Erwinia amylovora NBRC 12687 = CFBP 1232</name>
    <dbReference type="NCBI Taxonomy" id="1219359"/>
    <lineage>
        <taxon>Bacteria</taxon>
        <taxon>Pseudomonadati</taxon>
        <taxon>Pseudomonadota</taxon>
        <taxon>Gammaproteobacteria</taxon>
        <taxon>Enterobacterales</taxon>
        <taxon>Erwiniaceae</taxon>
        <taxon>Erwinia</taxon>
    </lineage>
</organism>
<evidence type="ECO:0000313" key="1">
    <source>
        <dbReference type="EMBL" id="CCO93247.1"/>
    </source>
</evidence>
<comment type="caution">
    <text evidence="1">The sequence shown here is derived from an EMBL/GenBank/DDBJ whole genome shotgun (WGS) entry which is preliminary data.</text>
</comment>
<dbReference type="Proteomes" id="UP000013111">
    <property type="component" value="Unassembled WGS sequence"/>
</dbReference>